<dbReference type="EMBL" id="CADCVQ010000011">
    <property type="protein sequence ID" value="CAA9473390.1"/>
    <property type="molecule type" value="Genomic_DNA"/>
</dbReference>
<name>A0A6J4RH02_9ACTN</name>
<feature type="compositionally biased region" description="Basic residues" evidence="1">
    <location>
        <begin position="59"/>
        <end position="72"/>
    </location>
</feature>
<gene>
    <name evidence="2" type="ORF">AVDCRST_MAG67-194</name>
</gene>
<feature type="region of interest" description="Disordered" evidence="1">
    <location>
        <begin position="30"/>
        <end position="72"/>
    </location>
</feature>
<feature type="non-terminal residue" evidence="2">
    <location>
        <position position="1"/>
    </location>
</feature>
<proteinExistence type="predicted"/>
<evidence type="ECO:0000313" key="2">
    <source>
        <dbReference type="EMBL" id="CAA9473390.1"/>
    </source>
</evidence>
<evidence type="ECO:0000256" key="1">
    <source>
        <dbReference type="SAM" id="MobiDB-lite"/>
    </source>
</evidence>
<protein>
    <submittedName>
        <fullName evidence="2">Uncharacterized protein</fullName>
    </submittedName>
</protein>
<reference evidence="2" key="1">
    <citation type="submission" date="2020-02" db="EMBL/GenBank/DDBJ databases">
        <authorList>
            <person name="Meier V. D."/>
        </authorList>
    </citation>
    <scope>NUCLEOTIDE SEQUENCE</scope>
    <source>
        <strain evidence="2">AVDCRST_MAG67</strain>
    </source>
</reference>
<sequence length="72" mass="8749">ADRLRVRRRDLVVPGLRRAALSRDLARLLHAQRQRDQPAPVQQRLRRRSRRRDPEHDRSRRRPPRLLARHAL</sequence>
<feature type="non-terminal residue" evidence="2">
    <location>
        <position position="72"/>
    </location>
</feature>
<dbReference type="AlphaFoldDB" id="A0A6J4RH02"/>
<organism evidence="2">
    <name type="scientific">uncultured Solirubrobacteraceae bacterium</name>
    <dbReference type="NCBI Taxonomy" id="1162706"/>
    <lineage>
        <taxon>Bacteria</taxon>
        <taxon>Bacillati</taxon>
        <taxon>Actinomycetota</taxon>
        <taxon>Thermoleophilia</taxon>
        <taxon>Solirubrobacterales</taxon>
        <taxon>Solirubrobacteraceae</taxon>
        <taxon>environmental samples</taxon>
    </lineage>
</organism>
<accession>A0A6J4RH02</accession>